<dbReference type="Pfam" id="PF13517">
    <property type="entry name" value="FG-GAP_3"/>
    <property type="match status" value="2"/>
</dbReference>
<sequence length="478" mass="47236">MPHRAPHALAALTTTAVLGAALLAAVPAASAAPAKYADDFNGDGYRDLATAAPYAPVGGKTDAGAVVVTYGSANGISASRRTVLTQDTAGIPGTAEQGDRFGKALASGDLNADGYADLVIGSVGEDVESDVDGGSVTVVWGGKSGLSGGKGVSDPAVSAHDEYGMSLAVADFSGDGRPDLAVGSTGSDIWIHQGFTKASGAASRDELATGLQTGSSIYGAQNLSTGDINGDGTDDLVVTGSEASTYDDGNMIYLGSASGLTYQTFLKSGGWELATVGDLNGDGYEDVVSAAYGGDGKSLGGSVSAYLGSANGVRTQPQTTINQDTAGVPGADEEGDWFGNDLSIADVNGDGYGDLAVGTLHETVGTAKIAGSVTVLRGSATGLTATGAQSFTQNTAGVPGTAESADRFGASVRLSDLTGDGKADLSVGADGENHPSGSVYSLRGSASGVSTTNAISFGPGSLGMSTTGYLRLGQDMLS</sequence>
<keyword evidence="3" id="KW-0378">Hydrolase</keyword>
<evidence type="ECO:0000313" key="6">
    <source>
        <dbReference type="EMBL" id="QCD57177.1"/>
    </source>
</evidence>
<dbReference type="SUPFAM" id="SSF69318">
    <property type="entry name" value="Integrin alpha N-terminal domain"/>
    <property type="match status" value="1"/>
</dbReference>
<dbReference type="GO" id="GO:0008305">
    <property type="term" value="C:integrin complex"/>
    <property type="evidence" value="ECO:0007669"/>
    <property type="project" value="InterPro"/>
</dbReference>
<dbReference type="PROSITE" id="PS51470">
    <property type="entry name" value="FG_GAP"/>
    <property type="match status" value="3"/>
</dbReference>
<gene>
    <name evidence="6" type="ORF">CEB94_21795</name>
</gene>
<dbReference type="InterPro" id="IPR013519">
    <property type="entry name" value="Int_alpha_beta-p"/>
</dbReference>
<proteinExistence type="predicted"/>
<dbReference type="Pfam" id="PF01839">
    <property type="entry name" value="FG-GAP"/>
    <property type="match status" value="3"/>
</dbReference>
<feature type="signal peptide" evidence="5">
    <location>
        <begin position="1"/>
        <end position="31"/>
    </location>
</feature>
<dbReference type="Proteomes" id="UP000495940">
    <property type="component" value="Chromosome"/>
</dbReference>
<dbReference type="PRINTS" id="PR01185">
    <property type="entry name" value="INTEGRINA"/>
</dbReference>
<keyword evidence="7" id="KW-1185">Reference proteome</keyword>
<dbReference type="KEGG" id="shaw:CEB94_21795"/>
<evidence type="ECO:0000256" key="2">
    <source>
        <dbReference type="ARBA" id="ARBA00022737"/>
    </source>
</evidence>
<keyword evidence="4" id="KW-0325">Glycoprotein</keyword>
<reference evidence="6 7" key="1">
    <citation type="submission" date="2017-06" db="EMBL/GenBank/DDBJ databases">
        <title>Complete Genome Sequence of Streptomyces hawaiiensis NRRL 15010 and insights into acyldepsipeptides biosynthesis.</title>
        <authorList>
            <person name="Mariita R.M."/>
            <person name="Sello J.K."/>
        </authorList>
    </citation>
    <scope>NUCLEOTIDE SEQUENCE [LARGE SCALE GENOMIC DNA]</scope>
    <source>
        <strain evidence="6 7">ATCC 12236</strain>
    </source>
</reference>
<dbReference type="InterPro" id="IPR000413">
    <property type="entry name" value="Integrin_alpha"/>
</dbReference>
<dbReference type="InterPro" id="IPR028994">
    <property type="entry name" value="Integrin_alpha_N"/>
</dbReference>
<name>A0A6G5RHW1_9ACTN</name>
<dbReference type="EMBL" id="CP021978">
    <property type="protein sequence ID" value="QCD57177.1"/>
    <property type="molecule type" value="Genomic_DNA"/>
</dbReference>
<dbReference type="SMART" id="SM00191">
    <property type="entry name" value="Int_alpha"/>
    <property type="match status" value="6"/>
</dbReference>
<accession>A0A6G5RHW1</accession>
<organism evidence="6 7">
    <name type="scientific">Streptomyces hawaiiensis</name>
    <dbReference type="NCBI Taxonomy" id="67305"/>
    <lineage>
        <taxon>Bacteria</taxon>
        <taxon>Bacillati</taxon>
        <taxon>Actinomycetota</taxon>
        <taxon>Actinomycetes</taxon>
        <taxon>Kitasatosporales</taxon>
        <taxon>Streptomycetaceae</taxon>
        <taxon>Streptomyces</taxon>
    </lineage>
</organism>
<dbReference type="AlphaFoldDB" id="A0A6G5RHW1"/>
<keyword evidence="2" id="KW-0677">Repeat</keyword>
<evidence type="ECO:0008006" key="8">
    <source>
        <dbReference type="Google" id="ProtNLM"/>
    </source>
</evidence>
<evidence type="ECO:0000256" key="3">
    <source>
        <dbReference type="ARBA" id="ARBA00022801"/>
    </source>
</evidence>
<dbReference type="RefSeq" id="WP_175433768.1">
    <property type="nucleotide sequence ID" value="NZ_CP021978.1"/>
</dbReference>
<evidence type="ECO:0000256" key="1">
    <source>
        <dbReference type="ARBA" id="ARBA00022729"/>
    </source>
</evidence>
<keyword evidence="1 5" id="KW-0732">Signal</keyword>
<protein>
    <recommendedName>
        <fullName evidence="8">Integrin-like protein</fullName>
    </recommendedName>
</protein>
<dbReference type="Gene3D" id="2.130.10.130">
    <property type="entry name" value="Integrin alpha, N-terminal"/>
    <property type="match status" value="3"/>
</dbReference>
<dbReference type="PANTHER" id="PTHR23221:SF7">
    <property type="entry name" value="PHOSPHATIDYLINOSITOL-GLYCAN-SPECIFIC PHOSPHOLIPASE D"/>
    <property type="match status" value="1"/>
</dbReference>
<feature type="chain" id="PRO_5026032519" description="Integrin-like protein" evidence="5">
    <location>
        <begin position="32"/>
        <end position="478"/>
    </location>
</feature>
<dbReference type="PANTHER" id="PTHR23221">
    <property type="entry name" value="GLYCOSYLPHOSPHATIDYLINOSITOL PHOSPHOLIPASE D"/>
    <property type="match status" value="1"/>
</dbReference>
<evidence type="ECO:0000256" key="4">
    <source>
        <dbReference type="ARBA" id="ARBA00023180"/>
    </source>
</evidence>
<dbReference type="GO" id="GO:0007155">
    <property type="term" value="P:cell adhesion"/>
    <property type="evidence" value="ECO:0007669"/>
    <property type="project" value="InterPro"/>
</dbReference>
<evidence type="ECO:0000313" key="7">
    <source>
        <dbReference type="Proteomes" id="UP000495940"/>
    </source>
</evidence>
<dbReference type="InterPro" id="IPR013517">
    <property type="entry name" value="FG-GAP"/>
</dbReference>
<dbReference type="GO" id="GO:0016787">
    <property type="term" value="F:hydrolase activity"/>
    <property type="evidence" value="ECO:0007669"/>
    <property type="project" value="UniProtKB-KW"/>
</dbReference>
<evidence type="ECO:0000256" key="5">
    <source>
        <dbReference type="SAM" id="SignalP"/>
    </source>
</evidence>